<dbReference type="Gene3D" id="1.50.40.10">
    <property type="entry name" value="Mitochondrial carrier domain"/>
    <property type="match status" value="1"/>
</dbReference>
<evidence type="ECO:0000256" key="1">
    <source>
        <dbReference type="ARBA" id="ARBA00004448"/>
    </source>
</evidence>
<protein>
    <recommendedName>
        <fullName evidence="14">Solute carrier family 25 member 32</fullName>
    </recommendedName>
    <alternativeName>
        <fullName evidence="15">Mitochondrial FAD transporter</fullName>
    </alternativeName>
</protein>
<evidence type="ECO:0000256" key="7">
    <source>
        <dbReference type="ARBA" id="ARBA00022792"/>
    </source>
</evidence>
<dbReference type="GO" id="GO:0005743">
    <property type="term" value="C:mitochondrial inner membrane"/>
    <property type="evidence" value="ECO:0007669"/>
    <property type="project" value="UniProtKB-SubCell"/>
</dbReference>
<evidence type="ECO:0000256" key="14">
    <source>
        <dbReference type="ARBA" id="ARBA00070508"/>
    </source>
</evidence>
<dbReference type="InterPro" id="IPR011009">
    <property type="entry name" value="Kinase-like_dom_sf"/>
</dbReference>
<feature type="compositionally biased region" description="Polar residues" evidence="18">
    <location>
        <begin position="777"/>
        <end position="787"/>
    </location>
</feature>
<dbReference type="GO" id="GO:0004672">
    <property type="term" value="F:protein kinase activity"/>
    <property type="evidence" value="ECO:0007669"/>
    <property type="project" value="InterPro"/>
</dbReference>
<feature type="domain" description="Protein kinase" evidence="19">
    <location>
        <begin position="367"/>
        <end position="681"/>
    </location>
</feature>
<evidence type="ECO:0000256" key="3">
    <source>
        <dbReference type="ARBA" id="ARBA00022448"/>
    </source>
</evidence>
<evidence type="ECO:0000256" key="11">
    <source>
        <dbReference type="ARBA" id="ARBA00023136"/>
    </source>
</evidence>
<feature type="repeat" description="Solcar" evidence="16">
    <location>
        <begin position="239"/>
        <end position="323"/>
    </location>
</feature>
<dbReference type="PROSITE" id="PS50920">
    <property type="entry name" value="SOLCAR"/>
    <property type="match status" value="3"/>
</dbReference>
<evidence type="ECO:0000256" key="2">
    <source>
        <dbReference type="ARBA" id="ARBA00006375"/>
    </source>
</evidence>
<name>A0A2U9AZH9_SCOMX</name>
<dbReference type="InterPro" id="IPR008271">
    <property type="entry name" value="Ser/Thr_kinase_AS"/>
</dbReference>
<evidence type="ECO:0000256" key="12">
    <source>
        <dbReference type="ARBA" id="ARBA00050907"/>
    </source>
</evidence>
<dbReference type="Gene3D" id="3.30.200.20">
    <property type="entry name" value="Phosphorylase Kinase, domain 1"/>
    <property type="match status" value="1"/>
</dbReference>
<keyword evidence="9" id="KW-1133">Transmembrane helix</keyword>
<evidence type="ECO:0000256" key="13">
    <source>
        <dbReference type="ARBA" id="ARBA00058619"/>
    </source>
</evidence>
<keyword evidence="21" id="KW-1185">Reference proteome</keyword>
<dbReference type="InterPro" id="IPR000719">
    <property type="entry name" value="Prot_kinase_dom"/>
</dbReference>
<comment type="subcellular location">
    <subcellularLocation>
        <location evidence="1">Mitochondrion inner membrane</location>
        <topology evidence="1">Multi-pass membrane protein</topology>
    </subcellularLocation>
</comment>
<feature type="binding site" evidence="17">
    <location>
        <position position="400"/>
    </location>
    <ligand>
        <name>ATP</name>
        <dbReference type="ChEBI" id="CHEBI:30616"/>
    </ligand>
</feature>
<keyword evidence="6 17" id="KW-0547">Nucleotide-binding</keyword>
<keyword evidence="11 16" id="KW-0472">Membrane</keyword>
<dbReference type="Proteomes" id="UP000246464">
    <property type="component" value="Chromosome 1"/>
</dbReference>
<evidence type="ECO:0000256" key="6">
    <source>
        <dbReference type="ARBA" id="ARBA00022741"/>
    </source>
</evidence>
<evidence type="ECO:0000256" key="16">
    <source>
        <dbReference type="PROSITE-ProRule" id="PRU00282"/>
    </source>
</evidence>
<dbReference type="PROSITE" id="PS50011">
    <property type="entry name" value="PROTEIN_KINASE_DOM"/>
    <property type="match status" value="1"/>
</dbReference>
<evidence type="ECO:0000256" key="15">
    <source>
        <dbReference type="ARBA" id="ARBA00079992"/>
    </source>
</evidence>
<feature type="region of interest" description="Disordered" evidence="18">
    <location>
        <begin position="1"/>
        <end position="25"/>
    </location>
</feature>
<evidence type="ECO:0000256" key="8">
    <source>
        <dbReference type="ARBA" id="ARBA00022840"/>
    </source>
</evidence>
<feature type="repeat" description="Solcar" evidence="16">
    <location>
        <begin position="39"/>
        <end position="128"/>
    </location>
</feature>
<dbReference type="PANTHER" id="PTHR45683">
    <property type="entry name" value="MITOCHONDRIAL NICOTINAMIDE ADENINE DINUCLEOTIDE TRANSPORTER 1-RELATED-RELATED"/>
    <property type="match status" value="1"/>
</dbReference>
<keyword evidence="8 17" id="KW-0067">ATP-binding</keyword>
<dbReference type="InterPro" id="IPR023395">
    <property type="entry name" value="MCP_dom_sf"/>
</dbReference>
<dbReference type="EMBL" id="CP026243">
    <property type="protein sequence ID" value="AWO97074.1"/>
    <property type="molecule type" value="Genomic_DNA"/>
</dbReference>
<dbReference type="PROSITE" id="PS00108">
    <property type="entry name" value="PROTEIN_KINASE_ST"/>
    <property type="match status" value="1"/>
</dbReference>
<evidence type="ECO:0000313" key="21">
    <source>
        <dbReference type="Proteomes" id="UP000246464"/>
    </source>
</evidence>
<dbReference type="GO" id="GO:0015711">
    <property type="term" value="P:organic anion transport"/>
    <property type="evidence" value="ECO:0007669"/>
    <property type="project" value="UniProtKB-ARBA"/>
</dbReference>
<feature type="repeat" description="Solcar" evidence="16">
    <location>
        <begin position="137"/>
        <end position="226"/>
    </location>
</feature>
<evidence type="ECO:0000256" key="9">
    <source>
        <dbReference type="ARBA" id="ARBA00022989"/>
    </source>
</evidence>
<dbReference type="InterPro" id="IPR044712">
    <property type="entry name" value="SLC25A32-like"/>
</dbReference>
<evidence type="ECO:0000259" key="19">
    <source>
        <dbReference type="PROSITE" id="PS50011"/>
    </source>
</evidence>
<evidence type="ECO:0000256" key="10">
    <source>
        <dbReference type="ARBA" id="ARBA00023128"/>
    </source>
</evidence>
<dbReference type="STRING" id="52904.ENSSMAP00000015532"/>
<comment type="function">
    <text evidence="13">Facilitates flavin adenine dinucleotide (FAD) translocation across the mitochondrial inner membrane into the mitochondrial matrix where it acts as a redox cofactor to assist flavoenzyme activities in fundamental metabolic processes including fatty acid beta-oxidation, amino acid and choline metabolism as well as mitochondrial electron transportation. In particular, provides FAD to DLD dehydrogenase of the glycine cleavage system, part of mitochondrial one-carbon metabolic pathway involved in neural tube closure in early embryogenesis.</text>
</comment>
<keyword evidence="10" id="KW-0496">Mitochondrion</keyword>
<evidence type="ECO:0000256" key="4">
    <source>
        <dbReference type="ARBA" id="ARBA00022692"/>
    </source>
</evidence>
<dbReference type="GO" id="GO:0005524">
    <property type="term" value="F:ATP binding"/>
    <property type="evidence" value="ECO:0007669"/>
    <property type="project" value="UniProtKB-UniRule"/>
</dbReference>
<feature type="compositionally biased region" description="Polar residues" evidence="18">
    <location>
        <begin position="756"/>
        <end position="765"/>
    </location>
</feature>
<evidence type="ECO:0000256" key="17">
    <source>
        <dbReference type="PROSITE-ProRule" id="PRU10141"/>
    </source>
</evidence>
<dbReference type="Gene3D" id="1.10.510.10">
    <property type="entry name" value="Transferase(Phosphotransferase) domain 1"/>
    <property type="match status" value="1"/>
</dbReference>
<evidence type="ECO:0000313" key="20">
    <source>
        <dbReference type="EMBL" id="AWO97074.1"/>
    </source>
</evidence>
<evidence type="ECO:0000256" key="18">
    <source>
        <dbReference type="SAM" id="MobiDB-lite"/>
    </source>
</evidence>
<organism evidence="20 21">
    <name type="scientific">Scophthalmus maximus</name>
    <name type="common">Turbot</name>
    <name type="synonym">Psetta maxima</name>
    <dbReference type="NCBI Taxonomy" id="52904"/>
    <lineage>
        <taxon>Eukaryota</taxon>
        <taxon>Metazoa</taxon>
        <taxon>Chordata</taxon>
        <taxon>Craniata</taxon>
        <taxon>Vertebrata</taxon>
        <taxon>Euteleostomi</taxon>
        <taxon>Actinopterygii</taxon>
        <taxon>Neopterygii</taxon>
        <taxon>Teleostei</taxon>
        <taxon>Neoteleostei</taxon>
        <taxon>Acanthomorphata</taxon>
        <taxon>Carangaria</taxon>
        <taxon>Pleuronectiformes</taxon>
        <taxon>Pleuronectoidei</taxon>
        <taxon>Scophthalmidae</taxon>
        <taxon>Scophthalmus</taxon>
    </lineage>
</organism>
<comment type="similarity">
    <text evidence="2">Belongs to the mitochondrial carrier (TC 2.A.29) family.</text>
</comment>
<feature type="region of interest" description="Disordered" evidence="18">
    <location>
        <begin position="756"/>
        <end position="787"/>
    </location>
</feature>
<reference evidence="20 21" key="1">
    <citation type="submission" date="2017-12" db="EMBL/GenBank/DDBJ databases">
        <title>Integrating genomic resources of turbot (Scophthalmus maximus) in depth evaluation of genetic and physical mapping variation across individuals.</title>
        <authorList>
            <person name="Martinez P."/>
        </authorList>
    </citation>
    <scope>NUCLEOTIDE SEQUENCE [LARGE SCALE GENOMIC DNA]</scope>
</reference>
<dbReference type="Pfam" id="PF00153">
    <property type="entry name" value="Mito_carr"/>
    <property type="match status" value="3"/>
</dbReference>
<dbReference type="SUPFAM" id="SSF103506">
    <property type="entry name" value="Mitochondrial carrier"/>
    <property type="match status" value="1"/>
</dbReference>
<dbReference type="AlphaFoldDB" id="A0A2U9AZH9"/>
<dbReference type="InterPro" id="IPR018108">
    <property type="entry name" value="MCP_transmembrane"/>
</dbReference>
<dbReference type="GO" id="GO:0006862">
    <property type="term" value="P:nucleotide transport"/>
    <property type="evidence" value="ECO:0007669"/>
    <property type="project" value="InterPro"/>
</dbReference>
<dbReference type="InterPro" id="IPR017441">
    <property type="entry name" value="Protein_kinase_ATP_BS"/>
</dbReference>
<dbReference type="Pfam" id="PF00069">
    <property type="entry name" value="Pkinase"/>
    <property type="match status" value="1"/>
</dbReference>
<dbReference type="PROSITE" id="PS00107">
    <property type="entry name" value="PROTEIN_KINASE_ATP"/>
    <property type="match status" value="1"/>
</dbReference>
<dbReference type="SMART" id="SM00220">
    <property type="entry name" value="S_TKc"/>
    <property type="match status" value="1"/>
</dbReference>
<accession>A0A2U9AZH9</accession>
<dbReference type="SUPFAM" id="SSF56112">
    <property type="entry name" value="Protein kinase-like (PK-like)"/>
    <property type="match status" value="1"/>
</dbReference>
<gene>
    <name evidence="20" type="ORF">SMAX5B_005008</name>
</gene>
<proteinExistence type="inferred from homology"/>
<dbReference type="GO" id="GO:0055085">
    <property type="term" value="P:transmembrane transport"/>
    <property type="evidence" value="ECO:0007669"/>
    <property type="project" value="InterPro"/>
</dbReference>
<keyword evidence="7" id="KW-0999">Mitochondrion inner membrane</keyword>
<keyword evidence="4 16" id="KW-0812">Transmembrane</keyword>
<keyword evidence="5" id="KW-0677">Repeat</keyword>
<sequence>MSSAPNHSRAGVADPGLPHAPAPSSSVSLVEHARHVFGHVKVENLVAGLSGGVVSTLVLHPLDLVKIRFAVSDGLHLRPKYSGILHCMRSVWQQEGLRGLYQGVTPNVWGAGASWGLYFFFYNAIKGYIKEGRQTELTATEHLVSAAEAGVLTLTLTNPIWVTKTRLVLQYNADPTSKQYKGMVDALVKIYRHEGVPGLFRGYVPGLFGTSHGALQFMAYEEFKRDYNKYKKMPSDAKLNTLEYITMAALSKIFAVAITYPYQVVRARLQDQHNTYNGVFDVLRRTWRNEGAVGFYKGIVPNVIRVTPACCITFVVYENVSDFLLGRNKFREKRIGLKLSAQEMDASKKSDQEETILYSLPNASFGYVLVKTLGEGDFGTVHKCVALDTKELVALKIVKKEYAQYGKREVDMLKRLRKLDPHKNNLIMFNRHLLYSETFMLEFEMLDMNIDDLIDSCDRPLHLSEIQVITQQMLVALNALRSIRIVHADIKPDNIMLVNHKLQPLKVKLIDFDLARTVDELKLDKTIQILSYRAPEVLLGLCLNEAVDTWALGCVMADMYLCTDLYTPLCEFDRVKDMVQMQGQPDDRLLNYGTYTENYFCKHSDSPRPSWKLYIDCKRCRKGVLTWNTSKFTSLDDIVKTRPNTTENVDTQAFLSLLKQMMEVDPEKRIIPSKALLHPFITMKDFPSESKSNPDSSPTCCKCNTPFVSIDNVDDSRASHDRSAACPKDEYRLEESVVGFKPKAAVVGSLKKGFYRSSNDSLSVHEQTKKPPPRTRSYGTNTTVSQL</sequence>
<dbReference type="FunFam" id="1.50.40.10:FF:000025">
    <property type="entry name" value="mitochondrial folate transporter/carrier"/>
    <property type="match status" value="1"/>
</dbReference>
<comment type="catalytic activity">
    <reaction evidence="12">
        <text>FAD(in) = FAD(out)</text>
        <dbReference type="Rhea" id="RHEA:76535"/>
        <dbReference type="ChEBI" id="CHEBI:57692"/>
    </reaction>
</comment>
<evidence type="ECO:0000256" key="5">
    <source>
        <dbReference type="ARBA" id="ARBA00022737"/>
    </source>
</evidence>
<keyword evidence="3" id="KW-0813">Transport</keyword>